<dbReference type="GO" id="GO:0043651">
    <property type="term" value="P:linoleic acid metabolic process"/>
    <property type="evidence" value="ECO:0007669"/>
    <property type="project" value="UniProtKB-ARBA"/>
</dbReference>
<evidence type="ECO:0000256" key="2">
    <source>
        <dbReference type="ARBA" id="ARBA00022723"/>
    </source>
</evidence>
<feature type="domain" description="Lipoxygenase" evidence="6">
    <location>
        <begin position="55"/>
        <end position="210"/>
    </location>
</feature>
<evidence type="ECO:0000256" key="4">
    <source>
        <dbReference type="ARBA" id="ARBA00023002"/>
    </source>
</evidence>
<keyword evidence="2" id="KW-0479">Metal-binding</keyword>
<organism evidence="7 8">
    <name type="scientific">Aspergillus puulaauensis</name>
    <dbReference type="NCBI Taxonomy" id="1220207"/>
    <lineage>
        <taxon>Eukaryota</taxon>
        <taxon>Fungi</taxon>
        <taxon>Dikarya</taxon>
        <taxon>Ascomycota</taxon>
        <taxon>Pezizomycotina</taxon>
        <taxon>Eurotiomycetes</taxon>
        <taxon>Eurotiomycetidae</taxon>
        <taxon>Eurotiales</taxon>
        <taxon>Aspergillaceae</taxon>
        <taxon>Aspergillus</taxon>
    </lineage>
</organism>
<keyword evidence="8" id="KW-1185">Reference proteome</keyword>
<evidence type="ECO:0000259" key="6">
    <source>
        <dbReference type="PROSITE" id="PS51393"/>
    </source>
</evidence>
<reference evidence="7" key="2">
    <citation type="submission" date="2021-02" db="EMBL/GenBank/DDBJ databases">
        <title>Aspergillus puulaauensis MK2 genome sequence.</title>
        <authorList>
            <person name="Futagami T."/>
            <person name="Mori K."/>
            <person name="Kadooka C."/>
            <person name="Tanaka T."/>
        </authorList>
    </citation>
    <scope>NUCLEOTIDE SEQUENCE</scope>
    <source>
        <strain evidence="7">MK2</strain>
    </source>
</reference>
<dbReference type="OrthoDB" id="407298at2759"/>
<dbReference type="KEGG" id="apuu:APUU_30838A"/>
<dbReference type="SUPFAM" id="SSF48484">
    <property type="entry name" value="Lipoxigenase"/>
    <property type="match status" value="1"/>
</dbReference>
<dbReference type="GO" id="GO:0050584">
    <property type="term" value="F:linoleate 11-lipoxygenase activity"/>
    <property type="evidence" value="ECO:0007669"/>
    <property type="project" value="UniProtKB-ARBA"/>
</dbReference>
<dbReference type="PROSITE" id="PS51393">
    <property type="entry name" value="LIPOXYGENASE_3"/>
    <property type="match status" value="1"/>
</dbReference>
<dbReference type="RefSeq" id="XP_041554807.1">
    <property type="nucleotide sequence ID" value="XM_041701976.1"/>
</dbReference>
<evidence type="ECO:0000256" key="3">
    <source>
        <dbReference type="ARBA" id="ARBA00022964"/>
    </source>
</evidence>
<reference evidence="7" key="1">
    <citation type="submission" date="2021-01" db="EMBL/GenBank/DDBJ databases">
        <authorList>
            <consortium name="Aspergillus puulaauensis MK2 genome sequencing consortium"/>
            <person name="Kazuki M."/>
            <person name="Futagami T."/>
        </authorList>
    </citation>
    <scope>NUCLEOTIDE SEQUENCE</scope>
    <source>
        <strain evidence="7">MK2</strain>
    </source>
</reference>
<evidence type="ECO:0000256" key="1">
    <source>
        <dbReference type="ARBA" id="ARBA00021175"/>
    </source>
</evidence>
<accession>A0A7R8AMG1</accession>
<feature type="compositionally biased region" description="Basic and acidic residues" evidence="5">
    <location>
        <begin position="46"/>
        <end position="58"/>
    </location>
</feature>
<dbReference type="InterPro" id="IPR036226">
    <property type="entry name" value="LipOase_C_sf"/>
</dbReference>
<dbReference type="InterPro" id="IPR000907">
    <property type="entry name" value="LipOase"/>
</dbReference>
<dbReference type="Gene3D" id="1.20.245.10">
    <property type="entry name" value="Lipoxygenase-1, Domain 5"/>
    <property type="match status" value="1"/>
</dbReference>
<name>A0A7R8AMG1_9EURO</name>
<keyword evidence="4" id="KW-0560">Oxidoreductase</keyword>
<dbReference type="GeneID" id="64972618"/>
<feature type="region of interest" description="Disordered" evidence="5">
    <location>
        <begin position="1"/>
        <end position="58"/>
    </location>
</feature>
<sequence length="210" mass="23839">MEATDFDSSLPPPNRTPEEQRRRFLFTDGTDGFPPHLNLVDEDDGGGERSSTEADNKVKADTQIQDWVKELKSKKGAQLNYLTIQTFDELVDCVTMCIHITSPQHTAVNYLQNYYLTFVVNKPPCLFEKPPETLTKLLKYNEEDLVKALPMNQPAEWLLASHIPYLLNKDPDNDETLFHYAQSTAALYATKTAEADKPIAKAATDFLHYL</sequence>
<evidence type="ECO:0000313" key="8">
    <source>
        <dbReference type="Proteomes" id="UP000654913"/>
    </source>
</evidence>
<keyword evidence="3" id="KW-0223">Dioxygenase</keyword>
<dbReference type="EMBL" id="AP024445">
    <property type="protein sequence ID" value="BCS22613.1"/>
    <property type="molecule type" value="Genomic_DNA"/>
</dbReference>
<dbReference type="PANTHER" id="PTHR11771">
    <property type="entry name" value="LIPOXYGENASE"/>
    <property type="match status" value="1"/>
</dbReference>
<gene>
    <name evidence="7" type="ORF">APUU_30838A</name>
</gene>
<dbReference type="GO" id="GO:0046872">
    <property type="term" value="F:metal ion binding"/>
    <property type="evidence" value="ECO:0007669"/>
    <property type="project" value="UniProtKB-KW"/>
</dbReference>
<dbReference type="Proteomes" id="UP000654913">
    <property type="component" value="Chromosome 3"/>
</dbReference>
<protein>
    <recommendedName>
        <fullName evidence="1">Manganese lipoxygenase</fullName>
    </recommendedName>
</protein>
<dbReference type="AlphaFoldDB" id="A0A7R8AMG1"/>
<dbReference type="Pfam" id="PF00305">
    <property type="entry name" value="Lipoxygenase"/>
    <property type="match status" value="1"/>
</dbReference>
<evidence type="ECO:0000256" key="5">
    <source>
        <dbReference type="SAM" id="MobiDB-lite"/>
    </source>
</evidence>
<evidence type="ECO:0000313" key="7">
    <source>
        <dbReference type="EMBL" id="BCS22613.1"/>
    </source>
</evidence>
<proteinExistence type="predicted"/>
<dbReference type="GO" id="GO:0034440">
    <property type="term" value="P:lipid oxidation"/>
    <property type="evidence" value="ECO:0007669"/>
    <property type="project" value="InterPro"/>
</dbReference>
<dbReference type="InterPro" id="IPR013819">
    <property type="entry name" value="LipOase_C"/>
</dbReference>